<evidence type="ECO:0000256" key="2">
    <source>
        <dbReference type="ARBA" id="ARBA00022723"/>
    </source>
</evidence>
<evidence type="ECO:0000256" key="3">
    <source>
        <dbReference type="ARBA" id="ARBA00022737"/>
    </source>
</evidence>
<evidence type="ECO:0000256" key="7">
    <source>
        <dbReference type="PROSITE-ProRule" id="PRU00042"/>
    </source>
</evidence>
<evidence type="ECO:0000256" key="6">
    <source>
        <dbReference type="ARBA" id="ARBA00023242"/>
    </source>
</evidence>
<dbReference type="FunFam" id="3.30.160.60:FF:000870">
    <property type="entry name" value="zinc finger protein 197 isoform X1"/>
    <property type="match status" value="1"/>
</dbReference>
<protein>
    <submittedName>
        <fullName evidence="9">Jg7114 protein</fullName>
    </submittedName>
</protein>
<dbReference type="InterPro" id="IPR013087">
    <property type="entry name" value="Znf_C2H2_type"/>
</dbReference>
<accession>A0A8S4RXP2</accession>
<feature type="domain" description="C2H2-type" evidence="8">
    <location>
        <begin position="370"/>
        <end position="397"/>
    </location>
</feature>
<dbReference type="PROSITE" id="PS50157">
    <property type="entry name" value="ZINC_FINGER_C2H2_2"/>
    <property type="match status" value="6"/>
</dbReference>
<proteinExistence type="predicted"/>
<dbReference type="GO" id="GO:0005634">
    <property type="term" value="C:nucleus"/>
    <property type="evidence" value="ECO:0007669"/>
    <property type="project" value="UniProtKB-SubCell"/>
</dbReference>
<keyword evidence="2" id="KW-0479">Metal-binding</keyword>
<keyword evidence="6" id="KW-0539">Nucleus</keyword>
<keyword evidence="10" id="KW-1185">Reference proteome</keyword>
<dbReference type="SMART" id="SM00355">
    <property type="entry name" value="ZnF_C2H2"/>
    <property type="match status" value="8"/>
</dbReference>
<name>A0A8S4RXP2_9NEOP</name>
<feature type="domain" description="C2H2-type" evidence="8">
    <location>
        <begin position="278"/>
        <end position="300"/>
    </location>
</feature>
<keyword evidence="3" id="KW-0677">Repeat</keyword>
<feature type="domain" description="C2H2-type" evidence="8">
    <location>
        <begin position="252"/>
        <end position="275"/>
    </location>
</feature>
<feature type="domain" description="C2H2-type" evidence="8">
    <location>
        <begin position="426"/>
        <end position="454"/>
    </location>
</feature>
<dbReference type="SUPFAM" id="SSF57667">
    <property type="entry name" value="beta-beta-alpha zinc fingers"/>
    <property type="match status" value="4"/>
</dbReference>
<evidence type="ECO:0000313" key="10">
    <source>
        <dbReference type="Proteomes" id="UP000838756"/>
    </source>
</evidence>
<feature type="domain" description="C2H2-type" evidence="8">
    <location>
        <begin position="341"/>
        <end position="369"/>
    </location>
</feature>
<dbReference type="PROSITE" id="PS00028">
    <property type="entry name" value="ZINC_FINGER_C2H2_1"/>
    <property type="match status" value="5"/>
</dbReference>
<evidence type="ECO:0000256" key="4">
    <source>
        <dbReference type="ARBA" id="ARBA00022771"/>
    </source>
</evidence>
<dbReference type="Pfam" id="PF13912">
    <property type="entry name" value="zf-C2H2_6"/>
    <property type="match status" value="2"/>
</dbReference>
<gene>
    <name evidence="9" type="primary">jg7114</name>
    <name evidence="9" type="ORF">PAEG_LOCUS19836</name>
</gene>
<keyword evidence="5" id="KW-0862">Zinc</keyword>
<dbReference type="GO" id="GO:0008270">
    <property type="term" value="F:zinc ion binding"/>
    <property type="evidence" value="ECO:0007669"/>
    <property type="project" value="UniProtKB-KW"/>
</dbReference>
<feature type="domain" description="C2H2-type" evidence="8">
    <location>
        <begin position="398"/>
        <end position="425"/>
    </location>
</feature>
<dbReference type="EMBL" id="CAKXAJ010025768">
    <property type="protein sequence ID" value="CAH2243738.1"/>
    <property type="molecule type" value="Genomic_DNA"/>
</dbReference>
<keyword evidence="4 7" id="KW-0863">Zinc-finger</keyword>
<dbReference type="Pfam" id="PF00096">
    <property type="entry name" value="zf-C2H2"/>
    <property type="match status" value="4"/>
</dbReference>
<evidence type="ECO:0000259" key="8">
    <source>
        <dbReference type="PROSITE" id="PS50157"/>
    </source>
</evidence>
<comment type="caution">
    <text evidence="9">The sequence shown here is derived from an EMBL/GenBank/DDBJ whole genome shotgun (WGS) entry which is preliminary data.</text>
</comment>
<dbReference type="InterPro" id="IPR036236">
    <property type="entry name" value="Znf_C2H2_sf"/>
</dbReference>
<sequence length="469" mass="54193">MISNNLLYKIVTRKHDFCCICLKTIQGDPINIEDEVVLKGNTMKIQDVLTLVLGYETFNNLSTFEVLCKQCTQSAVGCFNFIMTAGETSDLLEDAICSLTTCLDKASESLSKDKTLFVTLDQNNFETNYYYHDKVVTSPNIALKRLYSILHSKPNIKKEIKKEIEIISLKKRLNEDPNSYDTKLEDAIQKALAYGPVKPRKRPYYSVAIKTKEMIYDTTDTKKLKCKECLKLYPSVTSLRNHFIRVHAPKIHKCPTCNKKFASLTLLEAHKKLSHCTVVCSECGKTFHNRHTLKMHEIGHHLKIVCQDCGRVYKSKTAYKKHKELNVCSQKTRASPANARFTCDYCNKKYTQKVSLRVHIQYEHCNYKGHVCKWCNKSFYAQSRLKAHIVKHTQEKNFPCNTCGGRFITKESLLYHTRIHTGERPYKCEYCDSRFLSASRRTDHVKRRHTSSSKMADGIILQWAEFKSK</sequence>
<evidence type="ECO:0000313" key="9">
    <source>
        <dbReference type="EMBL" id="CAH2243738.1"/>
    </source>
</evidence>
<comment type="subcellular location">
    <subcellularLocation>
        <location evidence="1">Nucleus</location>
    </subcellularLocation>
</comment>
<evidence type="ECO:0000256" key="1">
    <source>
        <dbReference type="ARBA" id="ARBA00004123"/>
    </source>
</evidence>
<dbReference type="GO" id="GO:0043565">
    <property type="term" value="F:sequence-specific DNA binding"/>
    <property type="evidence" value="ECO:0007669"/>
    <property type="project" value="TreeGrafter"/>
</dbReference>
<dbReference type="Gene3D" id="3.30.160.60">
    <property type="entry name" value="Classic Zinc Finger"/>
    <property type="match status" value="6"/>
</dbReference>
<organism evidence="9 10">
    <name type="scientific">Pararge aegeria aegeria</name>
    <dbReference type="NCBI Taxonomy" id="348720"/>
    <lineage>
        <taxon>Eukaryota</taxon>
        <taxon>Metazoa</taxon>
        <taxon>Ecdysozoa</taxon>
        <taxon>Arthropoda</taxon>
        <taxon>Hexapoda</taxon>
        <taxon>Insecta</taxon>
        <taxon>Pterygota</taxon>
        <taxon>Neoptera</taxon>
        <taxon>Endopterygota</taxon>
        <taxon>Lepidoptera</taxon>
        <taxon>Glossata</taxon>
        <taxon>Ditrysia</taxon>
        <taxon>Papilionoidea</taxon>
        <taxon>Nymphalidae</taxon>
        <taxon>Satyrinae</taxon>
        <taxon>Satyrini</taxon>
        <taxon>Parargina</taxon>
        <taxon>Pararge</taxon>
    </lineage>
</organism>
<reference evidence="9" key="1">
    <citation type="submission" date="2022-03" db="EMBL/GenBank/DDBJ databases">
        <authorList>
            <person name="Lindestad O."/>
        </authorList>
    </citation>
    <scope>NUCLEOTIDE SEQUENCE</scope>
</reference>
<dbReference type="GO" id="GO:0000981">
    <property type="term" value="F:DNA-binding transcription factor activity, RNA polymerase II-specific"/>
    <property type="evidence" value="ECO:0007669"/>
    <property type="project" value="TreeGrafter"/>
</dbReference>
<dbReference type="OrthoDB" id="264392at2759"/>
<dbReference type="Proteomes" id="UP000838756">
    <property type="component" value="Unassembled WGS sequence"/>
</dbReference>
<dbReference type="AlphaFoldDB" id="A0A8S4RXP2"/>
<dbReference type="PANTHER" id="PTHR24408:SF64">
    <property type="entry name" value="LINKING IMMUNITY AND METABOLISM-RELATED"/>
    <property type="match status" value="1"/>
</dbReference>
<dbReference type="PANTHER" id="PTHR24408">
    <property type="entry name" value="ZINC FINGER PROTEIN"/>
    <property type="match status" value="1"/>
</dbReference>
<evidence type="ECO:0000256" key="5">
    <source>
        <dbReference type="ARBA" id="ARBA00022833"/>
    </source>
</evidence>